<gene>
    <name evidence="2" type="ORF">GAK35_04307</name>
</gene>
<dbReference type="PANTHER" id="PTHR43798:SF33">
    <property type="entry name" value="HYDROLASE, PUTATIVE (AFU_ORTHOLOGUE AFUA_2G14860)-RELATED"/>
    <property type="match status" value="1"/>
</dbReference>
<evidence type="ECO:0000259" key="1">
    <source>
        <dbReference type="Pfam" id="PF12697"/>
    </source>
</evidence>
<reference evidence="3" key="1">
    <citation type="journal article" date="2020" name="MBio">
        <title>Horizontal gene transfer to a defensive symbiont with a reduced genome amongst a multipartite beetle microbiome.</title>
        <authorList>
            <person name="Waterworth S.C."/>
            <person name="Florez L.V."/>
            <person name="Rees E.R."/>
            <person name="Hertweck C."/>
            <person name="Kaltenpoth M."/>
            <person name="Kwan J.C."/>
        </authorList>
    </citation>
    <scope>NUCLEOTIDE SEQUENCE [LARGE SCALE GENOMIC DNA]</scope>
</reference>
<protein>
    <recommendedName>
        <fullName evidence="1">AB hydrolase-1 domain-containing protein</fullName>
    </recommendedName>
</protein>
<accession>A0A7V8JSC2</accession>
<feature type="domain" description="AB hydrolase-1" evidence="1">
    <location>
        <begin position="10"/>
        <end position="223"/>
    </location>
</feature>
<comment type="caution">
    <text evidence="2">The sequence shown here is derived from an EMBL/GenBank/DDBJ whole genome shotgun (WGS) entry which is preliminary data.</text>
</comment>
<organism evidence="2 3">
    <name type="scientific">Herbaspirillum frisingense</name>
    <dbReference type="NCBI Taxonomy" id="92645"/>
    <lineage>
        <taxon>Bacteria</taxon>
        <taxon>Pseudomonadati</taxon>
        <taxon>Pseudomonadota</taxon>
        <taxon>Betaproteobacteria</taxon>
        <taxon>Burkholderiales</taxon>
        <taxon>Oxalobacteraceae</taxon>
        <taxon>Herbaspirillum</taxon>
    </lineage>
</organism>
<dbReference type="Pfam" id="PF12697">
    <property type="entry name" value="Abhydrolase_6"/>
    <property type="match status" value="1"/>
</dbReference>
<dbReference type="InterPro" id="IPR050266">
    <property type="entry name" value="AB_hydrolase_sf"/>
</dbReference>
<dbReference type="PANTHER" id="PTHR43798">
    <property type="entry name" value="MONOACYLGLYCEROL LIPASE"/>
    <property type="match status" value="1"/>
</dbReference>
<evidence type="ECO:0000313" key="3">
    <source>
        <dbReference type="Proteomes" id="UP000462435"/>
    </source>
</evidence>
<dbReference type="AlphaFoldDB" id="A0A7V8JSC2"/>
<evidence type="ECO:0000313" key="2">
    <source>
        <dbReference type="EMBL" id="KAF1034251.1"/>
    </source>
</evidence>
<dbReference type="InterPro" id="IPR029058">
    <property type="entry name" value="AB_hydrolase_fold"/>
</dbReference>
<dbReference type="Proteomes" id="UP000462435">
    <property type="component" value="Unassembled WGS sequence"/>
</dbReference>
<dbReference type="EMBL" id="WNDX01000247">
    <property type="protein sequence ID" value="KAF1034251.1"/>
    <property type="molecule type" value="Genomic_DNA"/>
</dbReference>
<sequence length="243" mass="26811">MLHDSLGAVELWRDFPALLSEKTKRCVVAYDRIGFGRSDSFHGAPGLDFIDAQAAMNLLPLLDHLRMEKAILFGHSVGGGMAISAAAQFPDRIAGVITESAQAFVEDRTLEGIRTAKKNFSDPAQLARLARYHGNDLKKAQWVLDAWTETWLSPAFANWSLDEDLRRLQCPVLAMHGDQDEFGSARHPQRIAGLPWAFEGQGEYVMFEGCGHVPHREQPALVLKTVAGFLQRRFPGAEAGDAS</sequence>
<proteinExistence type="predicted"/>
<dbReference type="GO" id="GO:0016020">
    <property type="term" value="C:membrane"/>
    <property type="evidence" value="ECO:0007669"/>
    <property type="project" value="TreeGrafter"/>
</dbReference>
<name>A0A7V8JSC2_9BURK</name>
<dbReference type="InterPro" id="IPR000073">
    <property type="entry name" value="AB_hydrolase_1"/>
</dbReference>
<dbReference type="Gene3D" id="3.40.50.1820">
    <property type="entry name" value="alpha/beta hydrolase"/>
    <property type="match status" value="1"/>
</dbReference>
<dbReference type="SUPFAM" id="SSF53474">
    <property type="entry name" value="alpha/beta-Hydrolases"/>
    <property type="match status" value="1"/>
</dbReference>
<dbReference type="PRINTS" id="PR00111">
    <property type="entry name" value="ABHYDROLASE"/>
</dbReference>